<gene>
    <name evidence="2" type="ORF">FE257_003850</name>
</gene>
<keyword evidence="3" id="KW-1185">Reference proteome</keyword>
<reference evidence="2" key="1">
    <citation type="journal article" date="2019" name="Beilstein J. Org. Chem.">
        <title>Nanangenines: drimane sesquiterpenoids as the dominant metabolite cohort of a novel Australian fungus, Aspergillus nanangensis.</title>
        <authorList>
            <person name="Lacey H.J."/>
            <person name="Gilchrist C.L.M."/>
            <person name="Crombie A."/>
            <person name="Kalaitzis J.A."/>
            <person name="Vuong D."/>
            <person name="Rutledge P.J."/>
            <person name="Turner P."/>
            <person name="Pitt J.I."/>
            <person name="Lacey E."/>
            <person name="Chooi Y.H."/>
            <person name="Piggott A.M."/>
        </authorList>
    </citation>
    <scope>NUCLEOTIDE SEQUENCE</scope>
    <source>
        <strain evidence="2">MST-FP2251</strain>
    </source>
</reference>
<evidence type="ECO:0000256" key="1">
    <source>
        <dbReference type="SAM" id="MobiDB-lite"/>
    </source>
</evidence>
<dbReference type="EMBL" id="VCAU01000176">
    <property type="protein sequence ID" value="KAF9883223.1"/>
    <property type="molecule type" value="Genomic_DNA"/>
</dbReference>
<reference evidence="2" key="2">
    <citation type="submission" date="2020-02" db="EMBL/GenBank/DDBJ databases">
        <authorList>
            <person name="Gilchrist C.L.M."/>
            <person name="Chooi Y.-H."/>
        </authorList>
    </citation>
    <scope>NUCLEOTIDE SEQUENCE</scope>
    <source>
        <strain evidence="2">MST-FP2251</strain>
    </source>
</reference>
<name>A0AAD4CBJ5_ASPNN</name>
<proteinExistence type="predicted"/>
<feature type="compositionally biased region" description="Polar residues" evidence="1">
    <location>
        <begin position="139"/>
        <end position="158"/>
    </location>
</feature>
<accession>A0AAD4CBJ5</accession>
<feature type="compositionally biased region" description="Basic and acidic residues" evidence="1">
    <location>
        <begin position="90"/>
        <end position="135"/>
    </location>
</feature>
<evidence type="ECO:0000313" key="3">
    <source>
        <dbReference type="Proteomes" id="UP001194746"/>
    </source>
</evidence>
<feature type="region of interest" description="Disordered" evidence="1">
    <location>
        <begin position="1"/>
        <end position="164"/>
    </location>
</feature>
<sequence length="220" mass="24484">MSFPTQAQDGPAYNTRSRSRLVASSAPSVSEAFPDSSSEAASQDPRGRSLEQEDADATPRASQVTLPTTEPNPLPLSTSSGTAPQADSSNAREKTLQQREEAVRQRERDVRELQKQQDQQSGHHDKELREFHDRIISLITASQADSLNEQDNAPQQQDDALGQLNAFKQLAKRVQEVQKQQDNQSREFQRQMELAEVIKQQDTNSGNAESDESLRSRKAA</sequence>
<dbReference type="AlphaFoldDB" id="A0AAD4CBJ5"/>
<protein>
    <submittedName>
        <fullName evidence="2">Uncharacterized protein</fullName>
    </submittedName>
</protein>
<dbReference type="Proteomes" id="UP001194746">
    <property type="component" value="Unassembled WGS sequence"/>
</dbReference>
<organism evidence="2 3">
    <name type="scientific">Aspergillus nanangensis</name>
    <dbReference type="NCBI Taxonomy" id="2582783"/>
    <lineage>
        <taxon>Eukaryota</taxon>
        <taxon>Fungi</taxon>
        <taxon>Dikarya</taxon>
        <taxon>Ascomycota</taxon>
        <taxon>Pezizomycotina</taxon>
        <taxon>Eurotiomycetes</taxon>
        <taxon>Eurotiomycetidae</taxon>
        <taxon>Eurotiales</taxon>
        <taxon>Aspergillaceae</taxon>
        <taxon>Aspergillus</taxon>
        <taxon>Aspergillus subgen. Circumdati</taxon>
    </lineage>
</organism>
<comment type="caution">
    <text evidence="2">The sequence shown here is derived from an EMBL/GenBank/DDBJ whole genome shotgun (WGS) entry which is preliminary data.</text>
</comment>
<feature type="region of interest" description="Disordered" evidence="1">
    <location>
        <begin position="177"/>
        <end position="220"/>
    </location>
</feature>
<evidence type="ECO:0000313" key="2">
    <source>
        <dbReference type="EMBL" id="KAF9883223.1"/>
    </source>
</evidence>
<feature type="compositionally biased region" description="Low complexity" evidence="1">
    <location>
        <begin position="65"/>
        <end position="80"/>
    </location>
</feature>